<name>A0A4Q0VN65_9BACI</name>
<proteinExistence type="predicted"/>
<keyword evidence="2" id="KW-1185">Reference proteome</keyword>
<dbReference type="OrthoDB" id="9776303at2"/>
<reference evidence="1 2" key="1">
    <citation type="journal article" date="2019" name="Int. J. Syst. Evol. Microbiol.">
        <title>Anaerobacillus alkaliphilus sp. nov., a novel alkaliphilic and moderately halophilic bacterium.</title>
        <authorList>
            <person name="Borsodi A.K."/>
            <person name="Aszalos J.M."/>
            <person name="Bihari P."/>
            <person name="Nagy I."/>
            <person name="Schumann P."/>
            <person name="Sproer C."/>
            <person name="Kovacs A.L."/>
            <person name="Boka K."/>
            <person name="Dobosy P."/>
            <person name="Ovari M."/>
            <person name="Szili-Kovacs T."/>
            <person name="Toth E."/>
        </authorList>
    </citation>
    <scope>NUCLEOTIDE SEQUENCE [LARGE SCALE GENOMIC DNA]</scope>
    <source>
        <strain evidence="1 2">B16-10</strain>
    </source>
</reference>
<dbReference type="AlphaFoldDB" id="A0A4Q0VN65"/>
<protein>
    <recommendedName>
        <fullName evidence="3">HEAT repeat domain-containing protein</fullName>
    </recommendedName>
</protein>
<organism evidence="1 2">
    <name type="scientific">Anaerobacillus alkaliphilus</name>
    <dbReference type="NCBI Taxonomy" id="1548597"/>
    <lineage>
        <taxon>Bacteria</taxon>
        <taxon>Bacillati</taxon>
        <taxon>Bacillota</taxon>
        <taxon>Bacilli</taxon>
        <taxon>Bacillales</taxon>
        <taxon>Bacillaceae</taxon>
        <taxon>Anaerobacillus</taxon>
    </lineage>
</organism>
<evidence type="ECO:0008006" key="3">
    <source>
        <dbReference type="Google" id="ProtNLM"/>
    </source>
</evidence>
<dbReference type="InterPro" id="IPR011989">
    <property type="entry name" value="ARM-like"/>
</dbReference>
<dbReference type="SUPFAM" id="SSF48371">
    <property type="entry name" value="ARM repeat"/>
    <property type="match status" value="1"/>
</dbReference>
<dbReference type="RefSeq" id="WP_129080558.1">
    <property type="nucleotide sequence ID" value="NZ_QOUX01000047.1"/>
</dbReference>
<evidence type="ECO:0000313" key="1">
    <source>
        <dbReference type="EMBL" id="RXI96583.1"/>
    </source>
</evidence>
<sequence>MNWGYLKKEILPGDGYSKEYKDDVLCAIEKDFDWTSLPEAFTFLLTKSNGEKARIAEVLHNCVAKLTNSEMVKLDAIFRERTSIDWHYDWKNACPSNLLLANMSVEAKVSILGLCTLHPNGFYREKALQTLGSFETGREISFFLLRCNDWVQEVGSTAKLHVEQSLTIKNAYAIVQNLPIVFKLEKSKRADHSEIVEKIIELLSQKEAIPFLDQGSQSISSHVRFFCYRIMISSKMFDKNSLLSYFKKEKEPHSRLILFREILNDIKMEEFDELYPLLAHDTFPKIRLDVLEKYYLFYQEKSLPVLENALLDKSGSIRSIARHLLKKLNVSNFSSYYEKVITDGSNVNRKGALLGLGEVGNKDHIPLILPFLDDDKVGTIKAAIRSVLLLDGNNHKKEFMNLLNHQHSGVSKEAARALRFTHYQQDEVFSTYLNAKYSHTRYNAAVLLCSLPKWESLPYIIIFYVNTEDNAISQLGKLQLTKWLDTFNRTFQSPTKGQIECIRQCIMEHGHELLKEERVKIEFLLRG</sequence>
<accession>A0A4Q0VN65</accession>
<dbReference type="Gene3D" id="1.25.10.10">
    <property type="entry name" value="Leucine-rich Repeat Variant"/>
    <property type="match status" value="1"/>
</dbReference>
<gene>
    <name evidence="1" type="ORF">DS745_23045</name>
</gene>
<dbReference type="InterPro" id="IPR016024">
    <property type="entry name" value="ARM-type_fold"/>
</dbReference>
<evidence type="ECO:0000313" key="2">
    <source>
        <dbReference type="Proteomes" id="UP000290649"/>
    </source>
</evidence>
<dbReference type="Proteomes" id="UP000290649">
    <property type="component" value="Unassembled WGS sequence"/>
</dbReference>
<dbReference type="EMBL" id="QOUX01000047">
    <property type="protein sequence ID" value="RXI96583.1"/>
    <property type="molecule type" value="Genomic_DNA"/>
</dbReference>
<comment type="caution">
    <text evidence="1">The sequence shown here is derived from an EMBL/GenBank/DDBJ whole genome shotgun (WGS) entry which is preliminary data.</text>
</comment>